<dbReference type="AlphaFoldDB" id="A0A2A9DLP2"/>
<feature type="compositionally biased region" description="Basic and acidic residues" evidence="1">
    <location>
        <begin position="109"/>
        <end position="120"/>
    </location>
</feature>
<feature type="compositionally biased region" description="Low complexity" evidence="1">
    <location>
        <begin position="16"/>
        <end position="30"/>
    </location>
</feature>
<organism evidence="3 4">
    <name type="scientific">Corynebacterium renale</name>
    <dbReference type="NCBI Taxonomy" id="1724"/>
    <lineage>
        <taxon>Bacteria</taxon>
        <taxon>Bacillati</taxon>
        <taxon>Actinomycetota</taxon>
        <taxon>Actinomycetes</taxon>
        <taxon>Mycobacteriales</taxon>
        <taxon>Corynebacteriaceae</taxon>
        <taxon>Corynebacterium</taxon>
    </lineage>
</organism>
<protein>
    <submittedName>
        <fullName evidence="3">Uncharacterized protein</fullName>
    </submittedName>
</protein>
<feature type="region of interest" description="Disordered" evidence="1">
    <location>
        <begin position="81"/>
        <end position="126"/>
    </location>
</feature>
<keyword evidence="2" id="KW-0812">Transmembrane</keyword>
<name>A0A2A9DLP2_9CORY</name>
<feature type="transmembrane region" description="Helical" evidence="2">
    <location>
        <begin position="47"/>
        <end position="67"/>
    </location>
</feature>
<keyword evidence="4" id="KW-1185">Reference proteome</keyword>
<feature type="region of interest" description="Disordered" evidence="1">
    <location>
        <begin position="1"/>
        <end position="30"/>
    </location>
</feature>
<dbReference type="Proteomes" id="UP000221653">
    <property type="component" value="Unassembled WGS sequence"/>
</dbReference>
<sequence length="145" mass="15907">MTQYFPDNSQGGGQNYGQDYNQDYGQPYQNDYGYEYYEQPPQKRNTALVATVTGLATALIVGGIAYFGGKYVGETTVEPVTHTTTSTELSTTTETTTVTTTSRQSIPDAVRDRFSTDQREAPTTGQNTLDSLLDQFVSPNSNDTN</sequence>
<gene>
    <name evidence="3" type="ORF">ATK06_0341</name>
</gene>
<comment type="caution">
    <text evidence="3">The sequence shown here is derived from an EMBL/GenBank/DDBJ whole genome shotgun (WGS) entry which is preliminary data.</text>
</comment>
<accession>A0A2A9DLP2</accession>
<keyword evidence="2" id="KW-0472">Membrane</keyword>
<keyword evidence="2" id="KW-1133">Transmembrane helix</keyword>
<evidence type="ECO:0000313" key="4">
    <source>
        <dbReference type="Proteomes" id="UP000221653"/>
    </source>
</evidence>
<dbReference type="RefSeq" id="WP_048379986.1">
    <property type="nucleotide sequence ID" value="NZ_LDYE01000006.1"/>
</dbReference>
<feature type="compositionally biased region" description="Low complexity" evidence="1">
    <location>
        <begin position="81"/>
        <end position="102"/>
    </location>
</feature>
<proteinExistence type="predicted"/>
<dbReference type="EMBL" id="PDJF01000001">
    <property type="protein sequence ID" value="PFG27286.1"/>
    <property type="molecule type" value="Genomic_DNA"/>
</dbReference>
<evidence type="ECO:0000256" key="1">
    <source>
        <dbReference type="SAM" id="MobiDB-lite"/>
    </source>
</evidence>
<dbReference type="STRING" id="1724.GCA_001044175_01631"/>
<evidence type="ECO:0000313" key="3">
    <source>
        <dbReference type="EMBL" id="PFG27286.1"/>
    </source>
</evidence>
<evidence type="ECO:0000256" key="2">
    <source>
        <dbReference type="SAM" id="Phobius"/>
    </source>
</evidence>
<reference evidence="3 4" key="1">
    <citation type="submission" date="2017-10" db="EMBL/GenBank/DDBJ databases">
        <title>Sequencing the genomes of 1000 actinobacteria strains.</title>
        <authorList>
            <person name="Klenk H.-P."/>
        </authorList>
    </citation>
    <scope>NUCLEOTIDE SEQUENCE [LARGE SCALE GENOMIC DNA]</scope>
    <source>
        <strain evidence="3 4">DSM 20688</strain>
    </source>
</reference>